<feature type="non-terminal residue" evidence="1">
    <location>
        <position position="1"/>
    </location>
</feature>
<reference evidence="1" key="1">
    <citation type="submission" date="2022-07" db="EMBL/GenBank/DDBJ databases">
        <title>Phylogenomic reconstructions and comparative analyses of Kickxellomycotina fungi.</title>
        <authorList>
            <person name="Reynolds N.K."/>
            <person name="Stajich J.E."/>
            <person name="Barry K."/>
            <person name="Grigoriev I.V."/>
            <person name="Crous P."/>
            <person name="Smith M.E."/>
        </authorList>
    </citation>
    <scope>NUCLEOTIDE SEQUENCE</scope>
    <source>
        <strain evidence="1">NRRL 1565</strain>
    </source>
</reference>
<evidence type="ECO:0000313" key="2">
    <source>
        <dbReference type="Proteomes" id="UP001140094"/>
    </source>
</evidence>
<dbReference type="EMBL" id="JANBUO010000522">
    <property type="protein sequence ID" value="KAJ2803461.1"/>
    <property type="molecule type" value="Genomic_DNA"/>
</dbReference>
<dbReference type="Proteomes" id="UP001140094">
    <property type="component" value="Unassembled WGS sequence"/>
</dbReference>
<name>A0A9W8I1N6_9FUNG</name>
<proteinExistence type="predicted"/>
<accession>A0A9W8I1N6</accession>
<protein>
    <submittedName>
        <fullName evidence="1">Uncharacterized protein</fullName>
    </submittedName>
</protein>
<dbReference type="InterPro" id="IPR043502">
    <property type="entry name" value="DNA/RNA_pol_sf"/>
</dbReference>
<dbReference type="AlphaFoldDB" id="A0A9W8I1N6"/>
<dbReference type="OrthoDB" id="5592719at2759"/>
<keyword evidence="2" id="KW-1185">Reference proteome</keyword>
<organism evidence="1 2">
    <name type="scientific">Coemansia guatemalensis</name>
    <dbReference type="NCBI Taxonomy" id="2761395"/>
    <lineage>
        <taxon>Eukaryota</taxon>
        <taxon>Fungi</taxon>
        <taxon>Fungi incertae sedis</taxon>
        <taxon>Zoopagomycota</taxon>
        <taxon>Kickxellomycotina</taxon>
        <taxon>Kickxellomycetes</taxon>
        <taxon>Kickxellales</taxon>
        <taxon>Kickxellaceae</taxon>
        <taxon>Coemansia</taxon>
    </lineage>
</organism>
<gene>
    <name evidence="1" type="ORF">H4R20_002884</name>
</gene>
<evidence type="ECO:0000313" key="1">
    <source>
        <dbReference type="EMBL" id="KAJ2803461.1"/>
    </source>
</evidence>
<comment type="caution">
    <text evidence="1">The sequence shown here is derived from an EMBL/GenBank/DDBJ whole genome shotgun (WGS) entry which is preliminary data.</text>
</comment>
<sequence length="126" mass="14084">QAKFSEERVKYGVDEPSSAHYQMPMFTLPNSNTMARQVLFDDSANNCLSMVHCGVQLASPAENVRFLQDAKLLSSIKLASFFTALQLDPEVHDIWCYQNGPHACLRTMRMVQGNSESPAIAQAFLE</sequence>
<dbReference type="SUPFAM" id="SSF56672">
    <property type="entry name" value="DNA/RNA polymerases"/>
    <property type="match status" value="1"/>
</dbReference>